<name>A0A1G5ZCY1_9HYPH</name>
<dbReference type="RefSeq" id="WP_244529839.1">
    <property type="nucleotide sequence ID" value="NZ_FMXM01000017.1"/>
</dbReference>
<sequence>MGTMHFDAEAKAKAELHSEAVKLITRYESPLEIEKALMAYNCEMESQILAIAHRHPGIVSIGYDDTPPVGGVTPWTSAAIAGNEQVQGGSHRHTLAFRQPAHHASHCEQNQRSPRAGFTRVAE</sequence>
<dbReference type="Proteomes" id="UP000198588">
    <property type="component" value="Unassembled WGS sequence"/>
</dbReference>
<evidence type="ECO:0000313" key="2">
    <source>
        <dbReference type="EMBL" id="SDA92436.1"/>
    </source>
</evidence>
<protein>
    <submittedName>
        <fullName evidence="2">Uncharacterized protein</fullName>
    </submittedName>
</protein>
<gene>
    <name evidence="2" type="ORF">SAMN02927914_04724</name>
</gene>
<accession>A0A1G5ZCY1</accession>
<organism evidence="2 3">
    <name type="scientific">Mesorhizobium qingshengii</name>
    <dbReference type="NCBI Taxonomy" id="1165689"/>
    <lineage>
        <taxon>Bacteria</taxon>
        <taxon>Pseudomonadati</taxon>
        <taxon>Pseudomonadota</taxon>
        <taxon>Alphaproteobacteria</taxon>
        <taxon>Hyphomicrobiales</taxon>
        <taxon>Phyllobacteriaceae</taxon>
        <taxon>Mesorhizobium</taxon>
    </lineage>
</organism>
<dbReference type="AlphaFoldDB" id="A0A1G5ZCY1"/>
<proteinExistence type="predicted"/>
<feature type="region of interest" description="Disordered" evidence="1">
    <location>
        <begin position="99"/>
        <end position="123"/>
    </location>
</feature>
<reference evidence="2 3" key="1">
    <citation type="submission" date="2016-10" db="EMBL/GenBank/DDBJ databases">
        <authorList>
            <person name="de Groot N.N."/>
        </authorList>
    </citation>
    <scope>NUCLEOTIDE SEQUENCE [LARGE SCALE GENOMIC DNA]</scope>
    <source>
        <strain evidence="2 3">CGMCC 1.12097</strain>
    </source>
</reference>
<evidence type="ECO:0000313" key="3">
    <source>
        <dbReference type="Proteomes" id="UP000198588"/>
    </source>
</evidence>
<dbReference type="EMBL" id="FMXM01000017">
    <property type="protein sequence ID" value="SDA92436.1"/>
    <property type="molecule type" value="Genomic_DNA"/>
</dbReference>
<evidence type="ECO:0000256" key="1">
    <source>
        <dbReference type="SAM" id="MobiDB-lite"/>
    </source>
</evidence>